<reference evidence="3" key="1">
    <citation type="submission" date="2023-01" db="EMBL/GenBank/DDBJ databases">
        <title>Metagenome sequencing of chrysophaentin producing Chrysophaeum taylorii.</title>
        <authorList>
            <person name="Davison J."/>
            <person name="Bewley C."/>
        </authorList>
    </citation>
    <scope>NUCLEOTIDE SEQUENCE</scope>
    <source>
        <strain evidence="3">NIES-1699</strain>
    </source>
</reference>
<dbReference type="AlphaFoldDB" id="A0AAD7XQK2"/>
<feature type="transmembrane region" description="Helical" evidence="2">
    <location>
        <begin position="101"/>
        <end position="122"/>
    </location>
</feature>
<feature type="transmembrane region" description="Helical" evidence="2">
    <location>
        <begin position="180"/>
        <end position="201"/>
    </location>
</feature>
<evidence type="ECO:0008006" key="5">
    <source>
        <dbReference type="Google" id="ProtNLM"/>
    </source>
</evidence>
<name>A0AAD7XQK2_9STRA</name>
<dbReference type="Proteomes" id="UP001230188">
    <property type="component" value="Unassembled WGS sequence"/>
</dbReference>
<dbReference type="EMBL" id="JAQMWT010000012">
    <property type="protein sequence ID" value="KAJ8614048.1"/>
    <property type="molecule type" value="Genomic_DNA"/>
</dbReference>
<feature type="compositionally biased region" description="Basic and acidic residues" evidence="1">
    <location>
        <begin position="7"/>
        <end position="20"/>
    </location>
</feature>
<sequence length="225" mass="24647">MVNAPVADEKKMQVEGGREEKAEEPLVKMAVPSAATKPQSTGVRPAGWTYGGQCQCCPGVDTCDVVEGSLCLTLIVFLVALTYPIYVMVDRTTPILKSDEGLISTATYGIIFATFYSMLTLVSLFRDFILFPKVPAAAAMVALLFYATCDVWNAIRFQKRQSDNEDKFGDEDEPNSRAEWVAAVIFFDFLIALALFVVAVLKSPWKKKNKKSTAAASPIIMTPPV</sequence>
<evidence type="ECO:0000313" key="3">
    <source>
        <dbReference type="EMBL" id="KAJ8614048.1"/>
    </source>
</evidence>
<proteinExistence type="predicted"/>
<comment type="caution">
    <text evidence="3">The sequence shown here is derived from an EMBL/GenBank/DDBJ whole genome shotgun (WGS) entry which is preliminary data.</text>
</comment>
<keyword evidence="2" id="KW-0472">Membrane</keyword>
<evidence type="ECO:0000256" key="2">
    <source>
        <dbReference type="SAM" id="Phobius"/>
    </source>
</evidence>
<accession>A0AAD7XQK2</accession>
<evidence type="ECO:0000256" key="1">
    <source>
        <dbReference type="SAM" id="MobiDB-lite"/>
    </source>
</evidence>
<gene>
    <name evidence="3" type="ORF">CTAYLR_005838</name>
</gene>
<organism evidence="3 4">
    <name type="scientific">Chrysophaeum taylorii</name>
    <dbReference type="NCBI Taxonomy" id="2483200"/>
    <lineage>
        <taxon>Eukaryota</taxon>
        <taxon>Sar</taxon>
        <taxon>Stramenopiles</taxon>
        <taxon>Ochrophyta</taxon>
        <taxon>Pelagophyceae</taxon>
        <taxon>Pelagomonadales</taxon>
        <taxon>Pelagomonadaceae</taxon>
        <taxon>Chrysophaeum</taxon>
    </lineage>
</organism>
<feature type="transmembrane region" description="Helical" evidence="2">
    <location>
        <begin position="134"/>
        <end position="155"/>
    </location>
</feature>
<evidence type="ECO:0000313" key="4">
    <source>
        <dbReference type="Proteomes" id="UP001230188"/>
    </source>
</evidence>
<feature type="transmembrane region" description="Helical" evidence="2">
    <location>
        <begin position="70"/>
        <end position="89"/>
    </location>
</feature>
<protein>
    <recommendedName>
        <fullName evidence="5">MARVEL domain-containing protein</fullName>
    </recommendedName>
</protein>
<feature type="region of interest" description="Disordered" evidence="1">
    <location>
        <begin position="1"/>
        <end position="20"/>
    </location>
</feature>
<keyword evidence="2" id="KW-1133">Transmembrane helix</keyword>
<keyword evidence="4" id="KW-1185">Reference proteome</keyword>
<keyword evidence="2" id="KW-0812">Transmembrane</keyword>